<evidence type="ECO:0000256" key="2">
    <source>
        <dbReference type="ARBA" id="ARBA00009142"/>
    </source>
</evidence>
<name>A0A1I4AJU7_9HYPH</name>
<dbReference type="Proteomes" id="UP000199598">
    <property type="component" value="Unassembled WGS sequence"/>
</dbReference>
<comment type="similarity">
    <text evidence="2 8">Belongs to the 4-toluene sulfonate uptake permease (TSUP) (TC 2.A.102) family.</text>
</comment>
<feature type="transmembrane region" description="Helical" evidence="8">
    <location>
        <begin position="102"/>
        <end position="119"/>
    </location>
</feature>
<dbReference type="PANTHER" id="PTHR30269">
    <property type="entry name" value="TRANSMEMBRANE PROTEIN YFCA"/>
    <property type="match status" value="1"/>
</dbReference>
<dbReference type="Pfam" id="PF01925">
    <property type="entry name" value="TauE"/>
    <property type="match status" value="1"/>
</dbReference>
<feature type="transmembrane region" description="Helical" evidence="8">
    <location>
        <begin position="169"/>
        <end position="192"/>
    </location>
</feature>
<evidence type="ECO:0000256" key="1">
    <source>
        <dbReference type="ARBA" id="ARBA00004651"/>
    </source>
</evidence>
<keyword evidence="6 8" id="KW-1133">Transmembrane helix</keyword>
<dbReference type="InterPro" id="IPR052017">
    <property type="entry name" value="TSUP"/>
</dbReference>
<dbReference type="RefSeq" id="WP_093520088.1">
    <property type="nucleotide sequence ID" value="NZ_FOSK01000006.1"/>
</dbReference>
<evidence type="ECO:0000256" key="3">
    <source>
        <dbReference type="ARBA" id="ARBA00022448"/>
    </source>
</evidence>
<proteinExistence type="inferred from homology"/>
<evidence type="ECO:0000256" key="7">
    <source>
        <dbReference type="ARBA" id="ARBA00023136"/>
    </source>
</evidence>
<feature type="transmembrane region" description="Helical" evidence="8">
    <location>
        <begin position="47"/>
        <end position="67"/>
    </location>
</feature>
<gene>
    <name evidence="9" type="ORF">SAMN04488518_106228</name>
</gene>
<evidence type="ECO:0000313" key="10">
    <source>
        <dbReference type="Proteomes" id="UP000199598"/>
    </source>
</evidence>
<dbReference type="PANTHER" id="PTHR30269:SF37">
    <property type="entry name" value="MEMBRANE TRANSPORTER PROTEIN"/>
    <property type="match status" value="1"/>
</dbReference>
<feature type="transmembrane region" description="Helical" evidence="8">
    <location>
        <begin position="76"/>
        <end position="96"/>
    </location>
</feature>
<dbReference type="InterPro" id="IPR002781">
    <property type="entry name" value="TM_pro_TauE-like"/>
</dbReference>
<keyword evidence="7 8" id="KW-0472">Membrane</keyword>
<organism evidence="9 10">
    <name type="scientific">Pseudovibrio ascidiaceicola</name>
    <dbReference type="NCBI Taxonomy" id="285279"/>
    <lineage>
        <taxon>Bacteria</taxon>
        <taxon>Pseudomonadati</taxon>
        <taxon>Pseudomonadota</taxon>
        <taxon>Alphaproteobacteria</taxon>
        <taxon>Hyphomicrobiales</taxon>
        <taxon>Stappiaceae</taxon>
        <taxon>Pseudovibrio</taxon>
    </lineage>
</organism>
<evidence type="ECO:0000256" key="8">
    <source>
        <dbReference type="RuleBase" id="RU363041"/>
    </source>
</evidence>
<evidence type="ECO:0000256" key="6">
    <source>
        <dbReference type="ARBA" id="ARBA00022989"/>
    </source>
</evidence>
<keyword evidence="10" id="KW-1185">Reference proteome</keyword>
<keyword evidence="3" id="KW-0813">Transport</keyword>
<keyword evidence="5 8" id="KW-0812">Transmembrane</keyword>
<dbReference type="EMBL" id="FOSK01000006">
    <property type="protein sequence ID" value="SFK56211.1"/>
    <property type="molecule type" value="Genomic_DNA"/>
</dbReference>
<comment type="caution">
    <text evidence="9">The sequence shown here is derived from an EMBL/GenBank/DDBJ whole genome shotgun (WGS) entry which is preliminary data.</text>
</comment>
<comment type="subcellular location">
    <subcellularLocation>
        <location evidence="1 8">Cell membrane</location>
        <topology evidence="1 8">Multi-pass membrane protein</topology>
    </subcellularLocation>
</comment>
<evidence type="ECO:0000256" key="4">
    <source>
        <dbReference type="ARBA" id="ARBA00022475"/>
    </source>
</evidence>
<keyword evidence="4 8" id="KW-1003">Cell membrane</keyword>
<sequence>MLPITDPFFYLCAIPAVFIVGMAKGGFGGGLALVGVPLMSLAIPPVQAAGILLPILLVMDAVGLISYRAIFCRKTLAILIPAGLMGTLIGYFAAAYISETHIRLVTGAIALIFVLDYWFNNKANKPPKPQNVFLGGFWGTVSGVTSFIAHAGGAPFQMYVLPLRLAPPVMAGTAVIFFSVVNFSKVFPYFALGQFDAKNIATSLVLLPLAPLATLAGIKIVKHINKELFYKITYAALFVIALKLIWDGASGF</sequence>
<accession>A0A1I4AJU7</accession>
<feature type="transmembrane region" description="Helical" evidence="8">
    <location>
        <begin position="131"/>
        <end position="149"/>
    </location>
</feature>
<feature type="transmembrane region" description="Helical" evidence="8">
    <location>
        <begin position="7"/>
        <end position="27"/>
    </location>
</feature>
<evidence type="ECO:0000313" key="9">
    <source>
        <dbReference type="EMBL" id="SFK56211.1"/>
    </source>
</evidence>
<protein>
    <recommendedName>
        <fullName evidence="8">Probable membrane transporter protein</fullName>
    </recommendedName>
</protein>
<feature type="transmembrane region" description="Helical" evidence="8">
    <location>
        <begin position="228"/>
        <end position="246"/>
    </location>
</feature>
<evidence type="ECO:0000256" key="5">
    <source>
        <dbReference type="ARBA" id="ARBA00022692"/>
    </source>
</evidence>
<reference evidence="9 10" key="1">
    <citation type="submission" date="2016-10" db="EMBL/GenBank/DDBJ databases">
        <authorList>
            <person name="Varghese N."/>
            <person name="Submissions S."/>
        </authorList>
    </citation>
    <scope>NUCLEOTIDE SEQUENCE [LARGE SCALE GENOMIC DNA]</scope>
    <source>
        <strain evidence="9 10">DSM 16392</strain>
    </source>
</reference>